<keyword evidence="3" id="KW-0285">Flavoprotein</keyword>
<evidence type="ECO:0000256" key="2">
    <source>
        <dbReference type="ARBA" id="ARBA00009347"/>
    </source>
</evidence>
<dbReference type="InterPro" id="IPR009100">
    <property type="entry name" value="AcylCoA_DH/oxidase_NM_dom_sf"/>
</dbReference>
<feature type="compositionally biased region" description="Basic and acidic residues" evidence="6">
    <location>
        <begin position="16"/>
        <end position="26"/>
    </location>
</feature>
<name>I0IFI0_PHYMF</name>
<dbReference type="InterPro" id="IPR037069">
    <property type="entry name" value="AcylCoA_DH/ox_N_sf"/>
</dbReference>
<dbReference type="PANTHER" id="PTHR48083">
    <property type="entry name" value="MEDIUM-CHAIN SPECIFIC ACYL-COA DEHYDROGENASE, MITOCHONDRIAL-RELATED"/>
    <property type="match status" value="1"/>
</dbReference>
<dbReference type="eggNOG" id="COG1960">
    <property type="taxonomic scope" value="Bacteria"/>
</dbReference>
<dbReference type="GO" id="GO:0050660">
    <property type="term" value="F:flavin adenine dinucleotide binding"/>
    <property type="evidence" value="ECO:0007669"/>
    <property type="project" value="InterPro"/>
</dbReference>
<organism evidence="8 9">
    <name type="scientific">Phycisphaera mikurensis (strain NBRC 102666 / KCTC 22515 / FYK2301M01)</name>
    <dbReference type="NCBI Taxonomy" id="1142394"/>
    <lineage>
        <taxon>Bacteria</taxon>
        <taxon>Pseudomonadati</taxon>
        <taxon>Planctomycetota</taxon>
        <taxon>Phycisphaerae</taxon>
        <taxon>Phycisphaerales</taxon>
        <taxon>Phycisphaeraceae</taxon>
        <taxon>Phycisphaera</taxon>
    </lineage>
</organism>
<evidence type="ECO:0000259" key="7">
    <source>
        <dbReference type="Pfam" id="PF00441"/>
    </source>
</evidence>
<dbReference type="GO" id="GO:0003995">
    <property type="term" value="F:acyl-CoA dehydrogenase activity"/>
    <property type="evidence" value="ECO:0007669"/>
    <property type="project" value="TreeGrafter"/>
</dbReference>
<dbReference type="RefSeq" id="WP_014437236.1">
    <property type="nucleotide sequence ID" value="NC_017080.1"/>
</dbReference>
<dbReference type="Gene3D" id="2.40.110.10">
    <property type="entry name" value="Butyryl-CoA Dehydrogenase, subunit A, domain 2"/>
    <property type="match status" value="1"/>
</dbReference>
<evidence type="ECO:0000256" key="5">
    <source>
        <dbReference type="ARBA" id="ARBA00023002"/>
    </source>
</evidence>
<keyword evidence="5 8" id="KW-0560">Oxidoreductase</keyword>
<accession>I0IFI0</accession>
<dbReference type="EMBL" id="AP012338">
    <property type="protein sequence ID" value="BAM04018.1"/>
    <property type="molecule type" value="Genomic_DNA"/>
</dbReference>
<dbReference type="Gene3D" id="1.10.540.10">
    <property type="entry name" value="Acyl-CoA dehydrogenase/oxidase, N-terminal domain"/>
    <property type="match status" value="1"/>
</dbReference>
<dbReference type="InterPro" id="IPR046373">
    <property type="entry name" value="Acyl-CoA_Oxase/DH_mid-dom_sf"/>
</dbReference>
<comment type="cofactor">
    <cofactor evidence="1">
        <name>FAD</name>
        <dbReference type="ChEBI" id="CHEBI:57692"/>
    </cofactor>
</comment>
<evidence type="ECO:0000256" key="6">
    <source>
        <dbReference type="SAM" id="MobiDB-lite"/>
    </source>
</evidence>
<dbReference type="AlphaFoldDB" id="I0IFI0"/>
<evidence type="ECO:0000256" key="4">
    <source>
        <dbReference type="ARBA" id="ARBA00022827"/>
    </source>
</evidence>
<feature type="region of interest" description="Disordered" evidence="6">
    <location>
        <begin position="1"/>
        <end position="26"/>
    </location>
</feature>
<evidence type="ECO:0000256" key="1">
    <source>
        <dbReference type="ARBA" id="ARBA00001974"/>
    </source>
</evidence>
<dbReference type="GO" id="GO:0033539">
    <property type="term" value="P:fatty acid beta-oxidation using acyl-CoA dehydrogenase"/>
    <property type="evidence" value="ECO:0007669"/>
    <property type="project" value="TreeGrafter"/>
</dbReference>
<dbReference type="Gene3D" id="1.20.140.10">
    <property type="entry name" value="Butyryl-CoA Dehydrogenase, subunit A, domain 3"/>
    <property type="match status" value="1"/>
</dbReference>
<gene>
    <name evidence="8" type="ordered locus">PSMK_18590</name>
</gene>
<dbReference type="KEGG" id="phm:PSMK_18590"/>
<comment type="similarity">
    <text evidence="2">Belongs to the acyl-CoA dehydrogenase family.</text>
</comment>
<sequence length="381" mass="39912">MAPPPAPAAAPCPATERGKRADPEDRSLLAAIDGRAAAADRGEADLSREVAALRRAGWLAAPLPAADGGLGWGTEPAGTPGCFTALRQLGRVSLPVARIFEGHVNAVALVALYGADTLRGNAFDAIRGGGCFGVWGADAPGDAVTLRGEGEALRLAGAKDYASGLGLLSHAVVSARVEAGTQLLLVPVGDAARGRGDTWRLAGMRATRSGRYRFDGVDPGADAELGGPDDWFREPHFEGGVWRYCAAHLGAAERLFAEMRDALAARDRAGDPHQQVRLVRAAVAVESARLWIERAARRVQAADAHADAAAVSLLAREVTQDACRDVVRIVEEALGLAAHAWGPIERTRRDLAAFVCQAAPDDKRARAAEALVARGVLPEHL</sequence>
<dbReference type="Pfam" id="PF00441">
    <property type="entry name" value="Acyl-CoA_dh_1"/>
    <property type="match status" value="1"/>
</dbReference>
<dbReference type="GO" id="GO:0005737">
    <property type="term" value="C:cytoplasm"/>
    <property type="evidence" value="ECO:0007669"/>
    <property type="project" value="TreeGrafter"/>
</dbReference>
<dbReference type="SUPFAM" id="SSF47203">
    <property type="entry name" value="Acyl-CoA dehydrogenase C-terminal domain-like"/>
    <property type="match status" value="1"/>
</dbReference>
<dbReference type="PANTHER" id="PTHR48083:SF37">
    <property type="entry name" value="DEHYDROGENASE, PUTATIVE-RELATED"/>
    <property type="match status" value="1"/>
</dbReference>
<evidence type="ECO:0000313" key="9">
    <source>
        <dbReference type="Proteomes" id="UP000007881"/>
    </source>
</evidence>
<evidence type="ECO:0000313" key="8">
    <source>
        <dbReference type="EMBL" id="BAM04018.1"/>
    </source>
</evidence>
<dbReference type="InterPro" id="IPR009075">
    <property type="entry name" value="AcylCo_DH/oxidase_C"/>
</dbReference>
<evidence type="ECO:0000256" key="3">
    <source>
        <dbReference type="ARBA" id="ARBA00022630"/>
    </source>
</evidence>
<dbReference type="InterPro" id="IPR036250">
    <property type="entry name" value="AcylCo_DH-like_C"/>
</dbReference>
<dbReference type="Proteomes" id="UP000007881">
    <property type="component" value="Chromosome"/>
</dbReference>
<keyword evidence="9" id="KW-1185">Reference proteome</keyword>
<proteinExistence type="inferred from homology"/>
<protein>
    <submittedName>
        <fullName evidence="8">Putative acyl-CoA dehydrogenase</fullName>
        <ecNumber evidence="8">1.3.99.-</ecNumber>
    </submittedName>
</protein>
<dbReference type="HOGENOM" id="CLU_018204_3_1_0"/>
<feature type="domain" description="Acyl-CoA dehydrogenase/oxidase C-terminal" evidence="7">
    <location>
        <begin position="244"/>
        <end position="330"/>
    </location>
</feature>
<dbReference type="SUPFAM" id="SSF56645">
    <property type="entry name" value="Acyl-CoA dehydrogenase NM domain-like"/>
    <property type="match status" value="1"/>
</dbReference>
<feature type="compositionally biased region" description="Pro residues" evidence="6">
    <location>
        <begin position="1"/>
        <end position="10"/>
    </location>
</feature>
<keyword evidence="4" id="KW-0274">FAD</keyword>
<dbReference type="EC" id="1.3.99.-" evidence="8"/>
<reference evidence="8 9" key="1">
    <citation type="submission" date="2012-02" db="EMBL/GenBank/DDBJ databases">
        <title>Complete genome sequence of Phycisphaera mikurensis NBRC 102666.</title>
        <authorList>
            <person name="Ankai A."/>
            <person name="Hosoyama A."/>
            <person name="Terui Y."/>
            <person name="Sekine M."/>
            <person name="Fukai R."/>
            <person name="Kato Y."/>
            <person name="Nakamura S."/>
            <person name="Yamada-Narita S."/>
            <person name="Kawakoshi A."/>
            <person name="Fukunaga Y."/>
            <person name="Yamazaki S."/>
            <person name="Fujita N."/>
        </authorList>
    </citation>
    <scope>NUCLEOTIDE SEQUENCE [LARGE SCALE GENOMIC DNA]</scope>
    <source>
        <strain evidence="9">NBRC 102666 / KCTC 22515 / FYK2301M01</strain>
    </source>
</reference>
<dbReference type="STRING" id="1142394.PSMK_18590"/>
<dbReference type="InterPro" id="IPR050741">
    <property type="entry name" value="Acyl-CoA_dehydrogenase"/>
</dbReference>